<sequence length="108" mass="11377" precursor="true">MKLNAMMAMPGVQAAVMVGLDGLALEAHGADAERLAAELAALRTSMERITRRLEAGGISRVAFTSDKYEVVAVALPNMMLAALLARGVDTRAAQQELARVALDVQAGR</sequence>
<accession>E8U5Z9</accession>
<dbReference type="EMBL" id="CP002454">
    <property type="protein sequence ID" value="ADV66488.1"/>
    <property type="molecule type" value="Genomic_DNA"/>
</dbReference>
<keyword evidence="3" id="KW-1185">Reference proteome</keyword>
<dbReference type="eggNOG" id="COG2018">
    <property type="taxonomic scope" value="Bacteria"/>
</dbReference>
<protein>
    <submittedName>
        <fullName evidence="2">Roadblock/LC7 family protein</fullName>
    </submittedName>
</protein>
<gene>
    <name evidence="2" type="ordered locus">Deima_0833</name>
</gene>
<name>E8U5Z9_DEIML</name>
<dbReference type="AlphaFoldDB" id="E8U5Z9"/>
<feature type="domain" description="Roadblock/LAMTOR2" evidence="1">
    <location>
        <begin position="2"/>
        <end position="84"/>
    </location>
</feature>
<dbReference type="STRING" id="709986.Deima_0833"/>
<dbReference type="Gene3D" id="3.30.450.30">
    <property type="entry name" value="Dynein light chain 2a, cytoplasmic"/>
    <property type="match status" value="1"/>
</dbReference>
<evidence type="ECO:0000313" key="2">
    <source>
        <dbReference type="EMBL" id="ADV66488.1"/>
    </source>
</evidence>
<evidence type="ECO:0000313" key="3">
    <source>
        <dbReference type="Proteomes" id="UP000008635"/>
    </source>
</evidence>
<dbReference type="Pfam" id="PF03259">
    <property type="entry name" value="Robl_LC7"/>
    <property type="match status" value="1"/>
</dbReference>
<proteinExistence type="predicted"/>
<dbReference type="KEGG" id="dmr:Deima_0833"/>
<dbReference type="SUPFAM" id="SSF103196">
    <property type="entry name" value="Roadblock/LC7 domain"/>
    <property type="match status" value="1"/>
</dbReference>
<dbReference type="Proteomes" id="UP000008635">
    <property type="component" value="Chromosome"/>
</dbReference>
<dbReference type="InterPro" id="IPR004942">
    <property type="entry name" value="Roadblock/LAMTOR2_dom"/>
</dbReference>
<dbReference type="HOGENOM" id="CLU_170938_0_0_0"/>
<reference evidence="2 3" key="1">
    <citation type="journal article" date="2011" name="Stand. Genomic Sci.">
        <title>Complete genome sequence of Deinococcus maricopensis type strain (LB-34).</title>
        <authorList>
            <person name="Pukall R."/>
            <person name="Zeytun A."/>
            <person name="Lucas S."/>
            <person name="Lapidus A."/>
            <person name="Hammon N."/>
            <person name="Deshpande S."/>
            <person name="Nolan M."/>
            <person name="Cheng J.F."/>
            <person name="Pitluck S."/>
            <person name="Liolios K."/>
            <person name="Pagani I."/>
            <person name="Mikhailova N."/>
            <person name="Ivanova N."/>
            <person name="Mavromatis K."/>
            <person name="Pati A."/>
            <person name="Tapia R."/>
            <person name="Han C."/>
            <person name="Goodwin L."/>
            <person name="Chen A."/>
            <person name="Palaniappan K."/>
            <person name="Land M."/>
            <person name="Hauser L."/>
            <person name="Chang Y.J."/>
            <person name="Jeffries C.D."/>
            <person name="Brambilla E.M."/>
            <person name="Rohde M."/>
            <person name="Goker M."/>
            <person name="Detter J.C."/>
            <person name="Woyke T."/>
            <person name="Bristow J."/>
            <person name="Eisen J.A."/>
            <person name="Markowitz V."/>
            <person name="Hugenholtz P."/>
            <person name="Kyrpides N.C."/>
            <person name="Klenk H.P."/>
        </authorList>
    </citation>
    <scope>NUCLEOTIDE SEQUENCE [LARGE SCALE GENOMIC DNA]</scope>
    <source>
        <strain evidence="3">DSM 21211 / LMG 22137 / NRRL B-23946 / LB-34</strain>
    </source>
</reference>
<organism evidence="2 3">
    <name type="scientific">Deinococcus maricopensis (strain DSM 21211 / LMG 22137 / NRRL B-23946 / LB-34)</name>
    <dbReference type="NCBI Taxonomy" id="709986"/>
    <lineage>
        <taxon>Bacteria</taxon>
        <taxon>Thermotogati</taxon>
        <taxon>Deinococcota</taxon>
        <taxon>Deinococci</taxon>
        <taxon>Deinococcales</taxon>
        <taxon>Deinococcaceae</taxon>
        <taxon>Deinococcus</taxon>
    </lineage>
</organism>
<dbReference type="RefSeq" id="WP_013555993.1">
    <property type="nucleotide sequence ID" value="NC_014958.1"/>
</dbReference>
<evidence type="ECO:0000259" key="1">
    <source>
        <dbReference type="SMART" id="SM00960"/>
    </source>
</evidence>
<dbReference type="OrthoDB" id="72116at2"/>
<dbReference type="SMART" id="SM00960">
    <property type="entry name" value="Robl_LC7"/>
    <property type="match status" value="1"/>
</dbReference>
<reference evidence="3" key="2">
    <citation type="submission" date="2011-01" db="EMBL/GenBank/DDBJ databases">
        <title>The complete genome of Deinococcus maricopensis DSM 21211.</title>
        <authorList>
            <consortium name="US DOE Joint Genome Institute (JGI-PGF)"/>
            <person name="Lucas S."/>
            <person name="Copeland A."/>
            <person name="Lapidus A."/>
            <person name="Goodwin L."/>
            <person name="Pitluck S."/>
            <person name="Kyrpides N."/>
            <person name="Mavromatis K."/>
            <person name="Pagani I."/>
            <person name="Ivanova N."/>
            <person name="Ovchinnikova G."/>
            <person name="Zeytun A."/>
            <person name="Detter J.C."/>
            <person name="Han C."/>
            <person name="Land M."/>
            <person name="Hauser L."/>
            <person name="Markowitz V."/>
            <person name="Cheng J.-F."/>
            <person name="Hugenholtz P."/>
            <person name="Woyke T."/>
            <person name="Wu D."/>
            <person name="Pukall R."/>
            <person name="Gehrich-Schroeter G."/>
            <person name="Brambilla E."/>
            <person name="Klenk H.-P."/>
            <person name="Eisen J.A."/>
        </authorList>
    </citation>
    <scope>NUCLEOTIDE SEQUENCE [LARGE SCALE GENOMIC DNA]</scope>
    <source>
        <strain evidence="3">DSM 21211 / LMG 22137 / NRRL B-23946 / LB-34</strain>
    </source>
</reference>